<organism evidence="1 2">
    <name type="scientific">Vibrio azureus NBRC 104587</name>
    <dbReference type="NCBI Taxonomy" id="1219077"/>
    <lineage>
        <taxon>Bacteria</taxon>
        <taxon>Pseudomonadati</taxon>
        <taxon>Pseudomonadota</taxon>
        <taxon>Gammaproteobacteria</taxon>
        <taxon>Vibrionales</taxon>
        <taxon>Vibrionaceae</taxon>
        <taxon>Vibrio</taxon>
    </lineage>
</organism>
<dbReference type="eggNOG" id="ENOG5032BSD">
    <property type="taxonomic scope" value="Bacteria"/>
</dbReference>
<keyword evidence="2" id="KW-1185">Reference proteome</keyword>
<dbReference type="AlphaFoldDB" id="U3ADV6"/>
<evidence type="ECO:0000313" key="2">
    <source>
        <dbReference type="Proteomes" id="UP000016567"/>
    </source>
</evidence>
<protein>
    <submittedName>
        <fullName evidence="1">Uncharacterized protein</fullName>
    </submittedName>
</protein>
<name>U3ADV6_9VIBR</name>
<dbReference type="STRING" id="1219077.VAZ01S_124_00050"/>
<accession>U3ADV6</accession>
<gene>
    <name evidence="1" type="ORF">VAZ01S_124_00050</name>
</gene>
<sequence>MNWQSGQWRLPPCTQAIKDAAQSVTQQIPAEQNQALARLRALGSKVAFTPPKLSAQAQQHEGLRAELDRVMAKGQALCVHPYQQDVGSKHGREHHLTARTAIHVLAKKLRDTHDGHHPKGTLYGLAWMLSEANLAAFASATRRAYAQTGLPELGMVSRRASWEQTQQADNLTQPPTIIQPRLLPRADLNVTPWRVTRRQISGQLAQLESLSQGQATPVDKLAALAQKREQHLQQLQAMPTFGDGSLHRLLYQGEAGVLATVLEQSTLPSITGPYTFAVLFLSAHPLNYLMEVLG</sequence>
<dbReference type="Proteomes" id="UP000016567">
    <property type="component" value="Unassembled WGS sequence"/>
</dbReference>
<dbReference type="EMBL" id="BATL01000124">
    <property type="protein sequence ID" value="GAD78101.1"/>
    <property type="molecule type" value="Genomic_DNA"/>
</dbReference>
<evidence type="ECO:0000313" key="1">
    <source>
        <dbReference type="EMBL" id="GAD78101.1"/>
    </source>
</evidence>
<comment type="caution">
    <text evidence="1">The sequence shown here is derived from an EMBL/GenBank/DDBJ whole genome shotgun (WGS) entry which is preliminary data.</text>
</comment>
<dbReference type="RefSeq" id="WP_021711835.1">
    <property type="nucleotide sequence ID" value="NZ_BATL01000124.1"/>
</dbReference>
<proteinExistence type="predicted"/>
<reference evidence="1 2" key="1">
    <citation type="submission" date="2013-09" db="EMBL/GenBank/DDBJ databases">
        <title>Whole genome shotgun sequence of Vibrio azureus NBRC 104587.</title>
        <authorList>
            <person name="Isaki S."/>
            <person name="Hosoyama A."/>
            <person name="Numata M."/>
            <person name="Hashimoto M."/>
            <person name="Hosoyama Y."/>
            <person name="Tsuchikane K."/>
            <person name="Noguchi M."/>
            <person name="Hirakata S."/>
            <person name="Ichikawa N."/>
            <person name="Ohji S."/>
            <person name="Yamazoe A."/>
            <person name="Fujita N."/>
        </authorList>
    </citation>
    <scope>NUCLEOTIDE SEQUENCE [LARGE SCALE GENOMIC DNA]</scope>
    <source>
        <strain evidence="1 2">NBRC 104587</strain>
    </source>
</reference>